<gene>
    <name evidence="2" type="ORF">TRFO_36242</name>
</gene>
<keyword evidence="1" id="KW-0175">Coiled coil</keyword>
<dbReference type="AlphaFoldDB" id="A0A1J4JJW7"/>
<dbReference type="Proteomes" id="UP000179807">
    <property type="component" value="Unassembled WGS sequence"/>
</dbReference>
<dbReference type="EMBL" id="MLAK01001109">
    <property type="protein sequence ID" value="OHS97548.1"/>
    <property type="molecule type" value="Genomic_DNA"/>
</dbReference>
<comment type="caution">
    <text evidence="2">The sequence shown here is derived from an EMBL/GenBank/DDBJ whole genome shotgun (WGS) entry which is preliminary data.</text>
</comment>
<keyword evidence="3" id="KW-1185">Reference proteome</keyword>
<feature type="coiled-coil region" evidence="1">
    <location>
        <begin position="51"/>
        <end position="85"/>
    </location>
</feature>
<sequence>MVEYSKVTFWSLVLNGLYFFIKRTYFLARIPKMQNAQLLEKFDNVLNGNDVEALKTALQNLMLLFENQNRNYLELKEQVKNLKFKKPQLSFEKGDEFTIANEETRPNMEEGIVQNSYDILASIRMSRKITSDILTQAEKTIEKFSTQEKLNNTKISTIIHQDL</sequence>
<evidence type="ECO:0000256" key="1">
    <source>
        <dbReference type="SAM" id="Coils"/>
    </source>
</evidence>
<dbReference type="GeneID" id="94845411"/>
<organism evidence="2 3">
    <name type="scientific">Tritrichomonas foetus</name>
    <dbReference type="NCBI Taxonomy" id="1144522"/>
    <lineage>
        <taxon>Eukaryota</taxon>
        <taxon>Metamonada</taxon>
        <taxon>Parabasalia</taxon>
        <taxon>Tritrichomonadida</taxon>
        <taxon>Tritrichomonadidae</taxon>
        <taxon>Tritrichomonas</taxon>
    </lineage>
</organism>
<accession>A0A1J4JJW7</accession>
<proteinExistence type="predicted"/>
<name>A0A1J4JJW7_9EUKA</name>
<protein>
    <submittedName>
        <fullName evidence="2">Uncharacterized protein</fullName>
    </submittedName>
</protein>
<reference evidence="2" key="1">
    <citation type="submission" date="2016-10" db="EMBL/GenBank/DDBJ databases">
        <authorList>
            <person name="Benchimol M."/>
            <person name="Almeida L.G."/>
            <person name="Vasconcelos A.T."/>
            <person name="Perreira-Neves A."/>
            <person name="Rosa I.A."/>
            <person name="Tasca T."/>
            <person name="Bogo M.R."/>
            <person name="de Souza W."/>
        </authorList>
    </citation>
    <scope>NUCLEOTIDE SEQUENCE [LARGE SCALE GENOMIC DNA]</scope>
    <source>
        <strain evidence="2">K</strain>
    </source>
</reference>
<dbReference type="RefSeq" id="XP_068350685.1">
    <property type="nucleotide sequence ID" value="XM_068510707.1"/>
</dbReference>
<dbReference type="VEuPathDB" id="TrichDB:TRFO_36242"/>
<evidence type="ECO:0000313" key="3">
    <source>
        <dbReference type="Proteomes" id="UP000179807"/>
    </source>
</evidence>
<dbReference type="OrthoDB" id="10486635at2759"/>
<evidence type="ECO:0000313" key="2">
    <source>
        <dbReference type="EMBL" id="OHS97548.1"/>
    </source>
</evidence>